<keyword evidence="2" id="KW-1185">Reference proteome</keyword>
<dbReference type="AlphaFoldDB" id="A0A8J3GAI0"/>
<accession>A0A8J3GAI0</accession>
<dbReference type="InterPro" id="IPR014710">
    <property type="entry name" value="RmlC-like_jellyroll"/>
</dbReference>
<dbReference type="EMBL" id="BMXF01000005">
    <property type="protein sequence ID" value="GHB83255.1"/>
    <property type="molecule type" value="Genomic_DNA"/>
</dbReference>
<dbReference type="Gene3D" id="2.60.120.10">
    <property type="entry name" value="Jelly Rolls"/>
    <property type="match status" value="1"/>
</dbReference>
<dbReference type="InterPro" id="IPR018490">
    <property type="entry name" value="cNMP-bd_dom_sf"/>
</dbReference>
<organism evidence="1 2">
    <name type="scientific">Persicitalea jodogahamensis</name>
    <dbReference type="NCBI Taxonomy" id="402147"/>
    <lineage>
        <taxon>Bacteria</taxon>
        <taxon>Pseudomonadati</taxon>
        <taxon>Bacteroidota</taxon>
        <taxon>Cytophagia</taxon>
        <taxon>Cytophagales</taxon>
        <taxon>Spirosomataceae</taxon>
        <taxon>Persicitalea</taxon>
    </lineage>
</organism>
<dbReference type="Proteomes" id="UP000598271">
    <property type="component" value="Unassembled WGS sequence"/>
</dbReference>
<reference evidence="1 2" key="1">
    <citation type="journal article" date="2014" name="Int. J. Syst. Evol. Microbiol.">
        <title>Complete genome sequence of Corynebacterium casei LMG S-19264T (=DSM 44701T), isolated from a smear-ripened cheese.</title>
        <authorList>
            <consortium name="US DOE Joint Genome Institute (JGI-PGF)"/>
            <person name="Walter F."/>
            <person name="Albersmeier A."/>
            <person name="Kalinowski J."/>
            <person name="Ruckert C."/>
        </authorList>
    </citation>
    <scope>NUCLEOTIDE SEQUENCE [LARGE SCALE GENOMIC DNA]</scope>
    <source>
        <strain evidence="1 2">KCTC 12866</strain>
    </source>
</reference>
<evidence type="ECO:0008006" key="3">
    <source>
        <dbReference type="Google" id="ProtNLM"/>
    </source>
</evidence>
<comment type="caution">
    <text evidence="1">The sequence shown here is derived from an EMBL/GenBank/DDBJ whole genome shotgun (WGS) entry which is preliminary data.</text>
</comment>
<dbReference type="RefSeq" id="WP_189567180.1">
    <property type="nucleotide sequence ID" value="NZ_BMXF01000005.1"/>
</dbReference>
<dbReference type="SUPFAM" id="SSF51206">
    <property type="entry name" value="cAMP-binding domain-like"/>
    <property type="match status" value="1"/>
</dbReference>
<sequence>MEMLLSLLTKLTRLPKKDLIPALDLFESIQIPAKTTLLVPGAICTKIWFVGSGSLRGYYLQEEQKRTKGGQYRDKVTREVTDWLIPSDSLFTPMPSFTKRIPTAYYVETMQASQLFTLSYQSYLALKKLQPEAVFKIYEHAMNLHHLRIKLGNMRHPEDRLRMFELTHRGMMANFPCKFRPPTSTLIGIA</sequence>
<protein>
    <recommendedName>
        <fullName evidence="3">Cyclic nucleotide-binding domain-containing protein</fullName>
    </recommendedName>
</protein>
<evidence type="ECO:0000313" key="1">
    <source>
        <dbReference type="EMBL" id="GHB83255.1"/>
    </source>
</evidence>
<proteinExistence type="predicted"/>
<gene>
    <name evidence="1" type="ORF">GCM10007390_42790</name>
</gene>
<name>A0A8J3GAI0_9BACT</name>
<evidence type="ECO:0000313" key="2">
    <source>
        <dbReference type="Proteomes" id="UP000598271"/>
    </source>
</evidence>